<organism evidence="3 4">
    <name type="scientific">Catenuloplanes niger</name>
    <dbReference type="NCBI Taxonomy" id="587534"/>
    <lineage>
        <taxon>Bacteria</taxon>
        <taxon>Bacillati</taxon>
        <taxon>Actinomycetota</taxon>
        <taxon>Actinomycetes</taxon>
        <taxon>Micromonosporales</taxon>
        <taxon>Micromonosporaceae</taxon>
        <taxon>Catenuloplanes</taxon>
    </lineage>
</organism>
<keyword evidence="1" id="KW-0472">Membrane</keyword>
<evidence type="ECO:0000256" key="2">
    <source>
        <dbReference type="SAM" id="SignalP"/>
    </source>
</evidence>
<keyword evidence="1" id="KW-1133">Transmembrane helix</keyword>
<name>A0AAE3ZN69_9ACTN</name>
<evidence type="ECO:0000256" key="1">
    <source>
        <dbReference type="SAM" id="Phobius"/>
    </source>
</evidence>
<dbReference type="RefSeq" id="WP_310409620.1">
    <property type="nucleotide sequence ID" value="NZ_JAVDYC010000001.1"/>
</dbReference>
<evidence type="ECO:0000313" key="3">
    <source>
        <dbReference type="EMBL" id="MDR7320925.1"/>
    </source>
</evidence>
<comment type="caution">
    <text evidence="3">The sequence shown here is derived from an EMBL/GenBank/DDBJ whole genome shotgun (WGS) entry which is preliminary data.</text>
</comment>
<keyword evidence="2" id="KW-0732">Signal</keyword>
<dbReference type="EMBL" id="JAVDYC010000001">
    <property type="protein sequence ID" value="MDR7320925.1"/>
    <property type="molecule type" value="Genomic_DNA"/>
</dbReference>
<evidence type="ECO:0000313" key="4">
    <source>
        <dbReference type="Proteomes" id="UP001183629"/>
    </source>
</evidence>
<accession>A0AAE3ZN69</accession>
<feature type="signal peptide" evidence="2">
    <location>
        <begin position="1"/>
        <end position="26"/>
    </location>
</feature>
<keyword evidence="1" id="KW-0812">Transmembrane</keyword>
<reference evidence="3 4" key="1">
    <citation type="submission" date="2023-07" db="EMBL/GenBank/DDBJ databases">
        <title>Sequencing the genomes of 1000 actinobacteria strains.</title>
        <authorList>
            <person name="Klenk H.-P."/>
        </authorList>
    </citation>
    <scope>NUCLEOTIDE SEQUENCE [LARGE SCALE GENOMIC DNA]</scope>
    <source>
        <strain evidence="3 4">DSM 44711</strain>
    </source>
</reference>
<gene>
    <name evidence="3" type="ORF">J2S44_001175</name>
</gene>
<evidence type="ECO:0008006" key="5">
    <source>
        <dbReference type="Google" id="ProtNLM"/>
    </source>
</evidence>
<protein>
    <recommendedName>
        <fullName evidence="5">DUF916 domain-containing protein</fullName>
    </recommendedName>
</protein>
<sequence>MRWKNTVLAVLAAAVSAGLWATPAMAEEGDVTWTVRTASNSLGADRSSYSYAINPGGTVSDAMVVANRGTTALTLTVYAADGFTTGEGGLDLRNRDVPQTGVGAWASSGGTVTVQPGTTADVPFTVAVPADATPGDYVGGIVTSLTSPDTTQQVNVERRLGIRITLRVGGELAPSLAVSGMRVSYDGSWNPFAGGAATVSYTIENTGNTTLSATQAASVAGPFGWFRSDAGDIAAPPELLPGESWPVTVPVADVPAALLLTGTTTLTPLIIDPSGSRSMLAPVSAEATTWAVPWLLLLALVLLAALLTLTVRLRHRRRAREDARVAAAVRQALATAAK</sequence>
<keyword evidence="4" id="KW-1185">Reference proteome</keyword>
<dbReference type="AlphaFoldDB" id="A0AAE3ZN69"/>
<feature type="transmembrane region" description="Helical" evidence="1">
    <location>
        <begin position="290"/>
        <end position="311"/>
    </location>
</feature>
<dbReference type="Proteomes" id="UP001183629">
    <property type="component" value="Unassembled WGS sequence"/>
</dbReference>
<feature type="chain" id="PRO_5042230947" description="DUF916 domain-containing protein" evidence="2">
    <location>
        <begin position="27"/>
        <end position="338"/>
    </location>
</feature>
<proteinExistence type="predicted"/>